<dbReference type="SMART" id="SM01008">
    <property type="entry name" value="Ald_Xan_dh_C"/>
    <property type="match status" value="1"/>
</dbReference>
<evidence type="ECO:0000256" key="2">
    <source>
        <dbReference type="SAM" id="MobiDB-lite"/>
    </source>
</evidence>
<feature type="region of interest" description="Disordered" evidence="2">
    <location>
        <begin position="324"/>
        <end position="356"/>
    </location>
</feature>
<reference evidence="4 5" key="1">
    <citation type="submission" date="2018-05" db="EMBL/GenBank/DDBJ databases">
        <title>Genomic Encyclopedia of Type Strains, Phase IV (KMG-IV): sequencing the most valuable type-strain genomes for metagenomic binning, comparative biology and taxonomic classification.</title>
        <authorList>
            <person name="Goeker M."/>
        </authorList>
    </citation>
    <scope>NUCLEOTIDE SEQUENCE [LARGE SCALE GENOMIC DNA]</scope>
    <source>
        <strain evidence="4 5">DSM 25350</strain>
    </source>
</reference>
<dbReference type="NCBIfam" id="TIGR01409">
    <property type="entry name" value="TAT_signal_seq"/>
    <property type="match status" value="1"/>
</dbReference>
<dbReference type="Pfam" id="PF02738">
    <property type="entry name" value="MoCoBD_1"/>
    <property type="match status" value="1"/>
</dbReference>
<dbReference type="AlphaFoldDB" id="A0A316FXU9"/>
<dbReference type="GO" id="GO:0016491">
    <property type="term" value="F:oxidoreductase activity"/>
    <property type="evidence" value="ECO:0007669"/>
    <property type="project" value="InterPro"/>
</dbReference>
<dbReference type="EMBL" id="QGGU01000003">
    <property type="protein sequence ID" value="PWK53192.1"/>
    <property type="molecule type" value="Genomic_DNA"/>
</dbReference>
<dbReference type="PIRSF" id="PIRSF036389">
    <property type="entry name" value="IOR_B"/>
    <property type="match status" value="1"/>
</dbReference>
<keyword evidence="1" id="KW-0732">Signal</keyword>
<dbReference type="InterPro" id="IPR008274">
    <property type="entry name" value="AldOxase/xan_DH_MoCoBD1"/>
</dbReference>
<dbReference type="PROSITE" id="PS51318">
    <property type="entry name" value="TAT"/>
    <property type="match status" value="1"/>
</dbReference>
<dbReference type="InterPro" id="IPR006311">
    <property type="entry name" value="TAT_signal"/>
</dbReference>
<name>A0A316FXU9_9GAMM</name>
<comment type="caution">
    <text evidence="4">The sequence shown here is derived from an EMBL/GenBank/DDBJ whole genome shotgun (WGS) entry which is preliminary data.</text>
</comment>
<dbReference type="InterPro" id="IPR046867">
    <property type="entry name" value="AldOxase/xan_DH_MoCoBD2"/>
</dbReference>
<dbReference type="InterPro" id="IPR019546">
    <property type="entry name" value="TAT_signal_bac_arc"/>
</dbReference>
<evidence type="ECO:0000259" key="3">
    <source>
        <dbReference type="SMART" id="SM01008"/>
    </source>
</evidence>
<dbReference type="Proteomes" id="UP000245790">
    <property type="component" value="Unassembled WGS sequence"/>
</dbReference>
<accession>A0A316FXU9</accession>
<protein>
    <submittedName>
        <fullName evidence="4">Isoquinoline 1-oxidoreductase beta subunit</fullName>
    </submittedName>
</protein>
<organism evidence="4 5">
    <name type="scientific">Pleionea mediterranea</name>
    <dbReference type="NCBI Taxonomy" id="523701"/>
    <lineage>
        <taxon>Bacteria</taxon>
        <taxon>Pseudomonadati</taxon>
        <taxon>Pseudomonadota</taxon>
        <taxon>Gammaproteobacteria</taxon>
        <taxon>Oceanospirillales</taxon>
        <taxon>Pleioneaceae</taxon>
        <taxon>Pleionea</taxon>
    </lineage>
</organism>
<dbReference type="SUPFAM" id="SSF56003">
    <property type="entry name" value="Molybdenum cofactor-binding domain"/>
    <property type="match status" value="2"/>
</dbReference>
<evidence type="ECO:0000313" key="4">
    <source>
        <dbReference type="EMBL" id="PWK53192.1"/>
    </source>
</evidence>
<dbReference type="InterPro" id="IPR037165">
    <property type="entry name" value="AldOxase/xan_DH_Mopterin-bd_sf"/>
</dbReference>
<dbReference type="OrthoDB" id="9767994at2"/>
<feature type="domain" description="Aldehyde oxidase/xanthine dehydrogenase a/b hammerhead" evidence="3">
    <location>
        <begin position="234"/>
        <end position="323"/>
    </location>
</feature>
<keyword evidence="5" id="KW-1185">Reference proteome</keyword>
<dbReference type="RefSeq" id="WP_109762263.1">
    <property type="nucleotide sequence ID" value="NZ_QGGU01000003.1"/>
</dbReference>
<dbReference type="PANTHER" id="PTHR47495">
    <property type="entry name" value="ALDEHYDE DEHYDROGENASE"/>
    <property type="match status" value="1"/>
</dbReference>
<evidence type="ECO:0000256" key="1">
    <source>
        <dbReference type="ARBA" id="ARBA00022729"/>
    </source>
</evidence>
<gene>
    <name evidence="4" type="ORF">C8D97_10315</name>
</gene>
<sequence length="774" mass="85873">MNYFEQINQTDAEYLQEQLKQRNDLFNVSRRSFLRNLGIGTGSLVLGLQLPAVSAVPMKWADKPAADNVFSPSVYLKIAKDNTVTVIVHRSEMGQGIRTSLPMIVADELEVDWNNIAVEQALGDSKYGSQNTDGSRSVRRFFTPLREAAASARTMLTQAAAKKWKVAVNECVAKNSFIVHSNSNRKLSFGELVDDAMDLEVPKKESLSFKSPEQFNFINQDKQVALVDGKDIAMGNTSFGIDIQREGMKVAVIARPPVIASKVKSFDATEAKKVKGVVDIVQLDNMTEPPFFKPLGGIAVIADNTWAATEARKKLKITWDWSEHREHSSKKQKQALKESSKTASNVLRNKGDTTAALGNTKQRIHAEYYTPALIHAPMEPPMATAEFKDGIMHVWACTQTPQSSQRTVSQMTGIEPDKVKIYVTLLGGGFGRKSKPDFLVEAAILAKKQGYPVKVIWTREDEVQHGYYHAESYQQLTAAIDDQKVTAWQHHVAEPPIGSTFNAKAKHITSEANLGLIDMPYNIPNVRCASGEADAHHRIGWLRSVTNVNHIFAAGSFVDELAHHLNKDPKDFLLEMIGDDRHIDLSEQAEYGNYGEDIKQYPIDTARLKGVIRKAAENSGWDNKRKDNHFMGISAHRSFASYVATVVEVSKTKDNKVKLENIWMVSDSGTVVNLERVRSQMEGAAIFGISIVKYGEITSENGMVEQSNFHNYRVARITDVPNIHVDVLINNEPPGGVGEPGVPPIAPAICNAIFAATGKRFRELPLYQQNIFAS</sequence>
<dbReference type="InterPro" id="IPR052516">
    <property type="entry name" value="N-heterocyclic_Hydroxylase"/>
</dbReference>
<proteinExistence type="predicted"/>
<dbReference type="InterPro" id="IPR000674">
    <property type="entry name" value="Ald_Oxase/Xan_DH_a/b"/>
</dbReference>
<dbReference type="Gene3D" id="3.90.1170.50">
    <property type="entry name" value="Aldehyde oxidase/xanthine dehydrogenase, a/b hammerhead"/>
    <property type="match status" value="1"/>
</dbReference>
<dbReference type="PANTHER" id="PTHR47495:SF3">
    <property type="entry name" value="BLR6219 PROTEIN"/>
    <property type="match status" value="1"/>
</dbReference>
<dbReference type="Gene3D" id="3.30.365.10">
    <property type="entry name" value="Aldehyde oxidase/xanthine dehydrogenase, molybdopterin binding domain"/>
    <property type="match status" value="4"/>
</dbReference>
<dbReference type="Pfam" id="PF20256">
    <property type="entry name" value="MoCoBD_2"/>
    <property type="match status" value="2"/>
</dbReference>
<dbReference type="InterPro" id="IPR012368">
    <property type="entry name" value="OxRdtase_Mopterin-bd_su_IorB"/>
</dbReference>
<evidence type="ECO:0000313" key="5">
    <source>
        <dbReference type="Proteomes" id="UP000245790"/>
    </source>
</evidence>